<organism evidence="2">
    <name type="scientific">Chaetoceros debilis</name>
    <dbReference type="NCBI Taxonomy" id="122233"/>
    <lineage>
        <taxon>Eukaryota</taxon>
        <taxon>Sar</taxon>
        <taxon>Stramenopiles</taxon>
        <taxon>Ochrophyta</taxon>
        <taxon>Bacillariophyta</taxon>
        <taxon>Coscinodiscophyceae</taxon>
        <taxon>Chaetocerotophycidae</taxon>
        <taxon>Chaetocerotales</taxon>
        <taxon>Chaetocerotaceae</taxon>
        <taxon>Chaetoceros</taxon>
    </lineage>
</organism>
<feature type="compositionally biased region" description="Basic and acidic residues" evidence="1">
    <location>
        <begin position="61"/>
        <end position="87"/>
    </location>
</feature>
<protein>
    <submittedName>
        <fullName evidence="2">Uncharacterized protein</fullName>
    </submittedName>
</protein>
<name>A0A7S3V710_9STRA</name>
<gene>
    <name evidence="2" type="ORF">CDEB00056_LOCUS5639</name>
</gene>
<proteinExistence type="predicted"/>
<dbReference type="EMBL" id="HBIO01007519">
    <property type="protein sequence ID" value="CAE0460798.1"/>
    <property type="molecule type" value="Transcribed_RNA"/>
</dbReference>
<reference evidence="2" key="1">
    <citation type="submission" date="2021-01" db="EMBL/GenBank/DDBJ databases">
        <authorList>
            <person name="Corre E."/>
            <person name="Pelletier E."/>
            <person name="Niang G."/>
            <person name="Scheremetjew M."/>
            <person name="Finn R."/>
            <person name="Kale V."/>
            <person name="Holt S."/>
            <person name="Cochrane G."/>
            <person name="Meng A."/>
            <person name="Brown T."/>
            <person name="Cohen L."/>
        </authorList>
    </citation>
    <scope>NUCLEOTIDE SEQUENCE</scope>
    <source>
        <strain evidence="2">MM31A-1</strain>
    </source>
</reference>
<evidence type="ECO:0000313" key="2">
    <source>
        <dbReference type="EMBL" id="CAE0460798.1"/>
    </source>
</evidence>
<evidence type="ECO:0000256" key="1">
    <source>
        <dbReference type="SAM" id="MobiDB-lite"/>
    </source>
</evidence>
<feature type="compositionally biased region" description="Basic and acidic residues" evidence="1">
    <location>
        <begin position="94"/>
        <end position="103"/>
    </location>
</feature>
<feature type="region of interest" description="Disordered" evidence="1">
    <location>
        <begin position="57"/>
        <end position="130"/>
    </location>
</feature>
<sequence length="221" mass="25107">MNLTRRLLKMSRYGAATISTAIKSGDLQIAPTKNNKASEYKTTNDFFDRMSKSETYASADAKGKIERNQKNPEGKKNQWTRKERDPGQKTTSDFFDRLSKKETFSTADLKGKPQPSLKKNTNTNSVRSSKVKKTTSSAFFDRISKTETYATADLKGKNDRPSKVSGTKKKTTNEFFDRMSKTETFATADLVSKMHRHRHSIMKRSQKCSPFTCVSLSERKN</sequence>
<dbReference type="AlphaFoldDB" id="A0A7S3V710"/>
<accession>A0A7S3V710</accession>